<keyword evidence="4" id="KW-0804">Transcription</keyword>
<organism evidence="7 8">
    <name type="scientific">Pochonia chlamydosporia 170</name>
    <dbReference type="NCBI Taxonomy" id="1380566"/>
    <lineage>
        <taxon>Eukaryota</taxon>
        <taxon>Fungi</taxon>
        <taxon>Dikarya</taxon>
        <taxon>Ascomycota</taxon>
        <taxon>Pezizomycotina</taxon>
        <taxon>Sordariomycetes</taxon>
        <taxon>Hypocreomycetidae</taxon>
        <taxon>Hypocreales</taxon>
        <taxon>Clavicipitaceae</taxon>
        <taxon>Pochonia</taxon>
    </lineage>
</organism>
<evidence type="ECO:0000256" key="1">
    <source>
        <dbReference type="ARBA" id="ARBA00004123"/>
    </source>
</evidence>
<keyword evidence="3" id="KW-0238">DNA-binding</keyword>
<feature type="compositionally biased region" description="Polar residues" evidence="6">
    <location>
        <begin position="10"/>
        <end position="22"/>
    </location>
</feature>
<name>A0A179FR79_METCM</name>
<evidence type="ECO:0000313" key="7">
    <source>
        <dbReference type="EMBL" id="OAQ68136.1"/>
    </source>
</evidence>
<evidence type="ECO:0000256" key="3">
    <source>
        <dbReference type="ARBA" id="ARBA00023125"/>
    </source>
</evidence>
<dbReference type="GeneID" id="28847771"/>
<dbReference type="GO" id="GO:0000976">
    <property type="term" value="F:transcription cis-regulatory region binding"/>
    <property type="evidence" value="ECO:0007669"/>
    <property type="project" value="TreeGrafter"/>
</dbReference>
<evidence type="ECO:0000256" key="2">
    <source>
        <dbReference type="ARBA" id="ARBA00023015"/>
    </source>
</evidence>
<dbReference type="EMBL" id="LSBJ02000003">
    <property type="protein sequence ID" value="OAQ68136.1"/>
    <property type="molecule type" value="Genomic_DNA"/>
</dbReference>
<accession>A0A179FR79</accession>
<reference evidence="7 8" key="1">
    <citation type="journal article" date="2016" name="PLoS Pathog.">
        <title>Biosynthesis of antibiotic leucinostatins in bio-control fungus Purpureocillium lilacinum and their inhibition on phytophthora revealed by genome mining.</title>
        <authorList>
            <person name="Wang G."/>
            <person name="Liu Z."/>
            <person name="Lin R."/>
            <person name="Li E."/>
            <person name="Mao Z."/>
            <person name="Ling J."/>
            <person name="Yang Y."/>
            <person name="Yin W.B."/>
            <person name="Xie B."/>
        </authorList>
    </citation>
    <scope>NUCLEOTIDE SEQUENCE [LARGE SCALE GENOMIC DNA]</scope>
    <source>
        <strain evidence="7">170</strain>
    </source>
</reference>
<dbReference type="GO" id="GO:0000981">
    <property type="term" value="F:DNA-binding transcription factor activity, RNA polymerase II-specific"/>
    <property type="evidence" value="ECO:0007669"/>
    <property type="project" value="TreeGrafter"/>
</dbReference>
<dbReference type="InterPro" id="IPR051089">
    <property type="entry name" value="prtT"/>
</dbReference>
<feature type="compositionally biased region" description="Low complexity" evidence="6">
    <location>
        <begin position="96"/>
        <end position="106"/>
    </location>
</feature>
<dbReference type="STRING" id="1380566.A0A179FR79"/>
<dbReference type="PANTHER" id="PTHR31845:SF21">
    <property type="entry name" value="REGULATORY PROTEIN LEU3"/>
    <property type="match status" value="1"/>
</dbReference>
<keyword evidence="8" id="KW-1185">Reference proteome</keyword>
<dbReference type="RefSeq" id="XP_018144986.1">
    <property type="nucleotide sequence ID" value="XM_018283777.1"/>
</dbReference>
<gene>
    <name evidence="7" type="ORF">VFPPC_04420</name>
</gene>
<dbReference type="KEGG" id="pchm:VFPPC_04420"/>
<dbReference type="GO" id="GO:0005634">
    <property type="term" value="C:nucleus"/>
    <property type="evidence" value="ECO:0007669"/>
    <property type="project" value="UniProtKB-SubCell"/>
</dbReference>
<dbReference type="AlphaFoldDB" id="A0A179FR79"/>
<comment type="subcellular location">
    <subcellularLocation>
        <location evidence="1">Nucleus</location>
    </subcellularLocation>
</comment>
<evidence type="ECO:0000256" key="4">
    <source>
        <dbReference type="ARBA" id="ARBA00023163"/>
    </source>
</evidence>
<protein>
    <submittedName>
        <fullName evidence="7">C6 transcription factor (Leu3)</fullName>
    </submittedName>
</protein>
<sequence>MSPTPPSVDASASTPGHGNGNSNDDRTRRNVAKLEQLEQELKSIKQVVQPAANGSQSVWTPPSPRAAIPALPDQRTGSAAGIITTTSQVPTPQPESSTSQGRSAQSSERRLKTGPTEARILGNHIVSGEDIDWYFAKYLQHFHRYIPVLRKKDPDECYEANQTLFWLIIYVACRRYARDRSLFPLLTDHLEKNIWTMSSAPALDFDAVHALLIMCTWPMPNIRFVADPSPTFAGMATTTALGLGCHTGQGTNPQFLVGLRQNFHATDEEAGSTWLACCMLSQRTSAGIGIPPPSIQHSDFKAKASLDSPQWIDLIILHDVQRFLNRFHTSMFTQITAHGGVHESEVAMWETEFESLKPLINKYDSDISRFCLLAAQLEIQLCYFISPPNTTVPSIKSHAVRVFNTARSIVAHSLDLETRIQFLTHCPQWAIRTNVDAACIIISILHSDCSPGMTEPDAHLLVQQACGVVLRASVRDADLAHRASIIMETFWSIRNLAPSFGGAPGARPDRSSAGVTFWCLNKFRTALRDAQNSTDRVNKALELMQGRSASDKNTANVQPNNGQAQPGNLSSDPIQDVDWSMFMDDFGWVSDDTVLLGLP</sequence>
<dbReference type="CDD" id="cd12148">
    <property type="entry name" value="fungal_TF_MHR"/>
    <property type="match status" value="1"/>
</dbReference>
<proteinExistence type="predicted"/>
<feature type="region of interest" description="Disordered" evidence="6">
    <location>
        <begin position="1"/>
        <end position="72"/>
    </location>
</feature>
<keyword evidence="5" id="KW-0539">Nucleus</keyword>
<comment type="caution">
    <text evidence="7">The sequence shown here is derived from an EMBL/GenBank/DDBJ whole genome shotgun (WGS) entry which is preliminary data.</text>
</comment>
<dbReference type="Proteomes" id="UP000078397">
    <property type="component" value="Unassembled WGS sequence"/>
</dbReference>
<evidence type="ECO:0000256" key="5">
    <source>
        <dbReference type="ARBA" id="ARBA00023242"/>
    </source>
</evidence>
<feature type="region of interest" description="Disordered" evidence="6">
    <location>
        <begin position="86"/>
        <end position="115"/>
    </location>
</feature>
<evidence type="ECO:0000256" key="6">
    <source>
        <dbReference type="SAM" id="MobiDB-lite"/>
    </source>
</evidence>
<dbReference type="OrthoDB" id="2341546at2759"/>
<evidence type="ECO:0000313" key="8">
    <source>
        <dbReference type="Proteomes" id="UP000078397"/>
    </source>
</evidence>
<feature type="region of interest" description="Disordered" evidence="6">
    <location>
        <begin position="548"/>
        <end position="571"/>
    </location>
</feature>
<keyword evidence="2" id="KW-0805">Transcription regulation</keyword>
<dbReference type="PANTHER" id="PTHR31845">
    <property type="entry name" value="FINGER DOMAIN PROTEIN, PUTATIVE-RELATED"/>
    <property type="match status" value="1"/>
</dbReference>